<dbReference type="GO" id="GO:0016787">
    <property type="term" value="F:hydrolase activity"/>
    <property type="evidence" value="ECO:0007669"/>
    <property type="project" value="UniProtKB-UniRule"/>
</dbReference>
<feature type="active site" description="Nucleophile" evidence="2">
    <location>
        <position position="59"/>
    </location>
</feature>
<feature type="short sequence motif" description="GXSXG" evidence="2">
    <location>
        <begin position="57"/>
        <end position="61"/>
    </location>
</feature>
<dbReference type="InterPro" id="IPR052580">
    <property type="entry name" value="Lipid_Hydrolase"/>
</dbReference>
<dbReference type="InterPro" id="IPR016035">
    <property type="entry name" value="Acyl_Trfase/lysoPLipase"/>
</dbReference>
<feature type="compositionally biased region" description="Basic and acidic residues" evidence="3">
    <location>
        <begin position="247"/>
        <end position="267"/>
    </location>
</feature>
<dbReference type="PROSITE" id="PS51635">
    <property type="entry name" value="PNPLA"/>
    <property type="match status" value="1"/>
</dbReference>
<evidence type="ECO:0000256" key="1">
    <source>
        <dbReference type="ARBA" id="ARBA00023098"/>
    </source>
</evidence>
<organism evidence="5">
    <name type="scientific">Sylvanvirus sp</name>
    <dbReference type="NCBI Taxonomy" id="2487774"/>
    <lineage>
        <taxon>Viruses</taxon>
    </lineage>
</organism>
<keyword evidence="2" id="KW-0378">Hydrolase</keyword>
<dbReference type="PANTHER" id="PTHR46394:SF1">
    <property type="entry name" value="PNPLA DOMAIN-CONTAINING PROTEIN"/>
    <property type="match status" value="1"/>
</dbReference>
<evidence type="ECO:0000256" key="2">
    <source>
        <dbReference type="PROSITE-ProRule" id="PRU01161"/>
    </source>
</evidence>
<feature type="short sequence motif" description="DGA/G" evidence="2">
    <location>
        <begin position="196"/>
        <end position="198"/>
    </location>
</feature>
<keyword evidence="1 2" id="KW-0443">Lipid metabolism</keyword>
<dbReference type="GO" id="GO:0016042">
    <property type="term" value="P:lipid catabolic process"/>
    <property type="evidence" value="ECO:0007669"/>
    <property type="project" value="UniProtKB-UniRule"/>
</dbReference>
<feature type="domain" description="PNPLA" evidence="4">
    <location>
        <begin position="26"/>
        <end position="209"/>
    </location>
</feature>
<evidence type="ECO:0000313" key="5">
    <source>
        <dbReference type="EMBL" id="AYV86994.1"/>
    </source>
</evidence>
<evidence type="ECO:0000256" key="3">
    <source>
        <dbReference type="SAM" id="MobiDB-lite"/>
    </source>
</evidence>
<proteinExistence type="predicted"/>
<sequence length="416" mass="46936">MSIRGSTGSNNTVYTRKLQKVQIDRLAIGGAGNRSNAYMGALHRLRKHLVHTRHFVGVSAGSLLACLLAMNITAKELIAREKEMPFGIQMKWYLLAIWQICWHQNGVVPISELRKYLCQAFDRVRPHASTTMTFNRLFQKYKATVEIQAVDIKTGKRIVFNRVNTPDCLLVDAVCASCAIPGIFSPFEYDGHVLVDGAILLSFPWKSLDNPDLFLPVIDPCTLEPLDHPPVTVGLVLHHHNGDIKELKESNDFKDSKDSKDSNHSKDTTIQVHESNPIEGPKKRKKMLEWWTHLQNSMVHVCTGVPPQVTSHSSPLSVTEYTASEEPSSSWSWSSLLSVWYRAFKQLETGTDHNHKNLIRIPVDSNVHGSIFHALWPTPEQKEALQTSGSRAAHKWILMNGHELNPSNELKEYKDT</sequence>
<dbReference type="InterPro" id="IPR002641">
    <property type="entry name" value="PNPLA_dom"/>
</dbReference>
<evidence type="ECO:0000259" key="4">
    <source>
        <dbReference type="PROSITE" id="PS51635"/>
    </source>
</evidence>
<keyword evidence="2" id="KW-0442">Lipid degradation</keyword>
<protein>
    <submittedName>
        <fullName evidence="5">Patatin</fullName>
    </submittedName>
</protein>
<gene>
    <name evidence="5" type="ORF">Sylvanvirus17_13</name>
</gene>
<dbReference type="PANTHER" id="PTHR46394">
    <property type="entry name" value="ANNEXIN"/>
    <property type="match status" value="1"/>
</dbReference>
<accession>A0A3G5AJN4</accession>
<feature type="region of interest" description="Disordered" evidence="3">
    <location>
        <begin position="247"/>
        <end position="283"/>
    </location>
</feature>
<dbReference type="Pfam" id="PF01734">
    <property type="entry name" value="Patatin"/>
    <property type="match status" value="1"/>
</dbReference>
<name>A0A3G5AJN4_9VIRU</name>
<feature type="active site" description="Proton acceptor" evidence="2">
    <location>
        <position position="196"/>
    </location>
</feature>
<dbReference type="Gene3D" id="3.40.1090.10">
    <property type="entry name" value="Cytosolic phospholipase A2 catalytic domain"/>
    <property type="match status" value="2"/>
</dbReference>
<dbReference type="SUPFAM" id="SSF52151">
    <property type="entry name" value="FabD/lysophospholipase-like"/>
    <property type="match status" value="1"/>
</dbReference>
<dbReference type="EMBL" id="MK072523">
    <property type="protein sequence ID" value="AYV86994.1"/>
    <property type="molecule type" value="Genomic_DNA"/>
</dbReference>
<reference evidence="5" key="1">
    <citation type="submission" date="2018-10" db="EMBL/GenBank/DDBJ databases">
        <title>Hidden diversity of soil giant viruses.</title>
        <authorList>
            <person name="Schulz F."/>
            <person name="Alteio L."/>
            <person name="Goudeau D."/>
            <person name="Ryan E.M."/>
            <person name="Malmstrom R.R."/>
            <person name="Blanchard J."/>
            <person name="Woyke T."/>
        </authorList>
    </citation>
    <scope>NUCLEOTIDE SEQUENCE</scope>
    <source>
        <strain evidence="5">SYV1</strain>
    </source>
</reference>
<comment type="caution">
    <text evidence="2">Lacks conserved residue(s) required for the propagation of feature annotation.</text>
</comment>